<evidence type="ECO:0000313" key="3">
    <source>
        <dbReference type="EMBL" id="CDI03544.1"/>
    </source>
</evidence>
<protein>
    <submittedName>
        <fullName evidence="3">Uncharacterized protein</fullName>
    </submittedName>
</protein>
<keyword evidence="2" id="KW-0732">Signal</keyword>
<feature type="chain" id="PRO_5004878767" evidence="2">
    <location>
        <begin position="25"/>
        <end position="485"/>
    </location>
</feature>
<gene>
    <name evidence="3" type="ORF">BN873_570002</name>
</gene>
<evidence type="ECO:0000256" key="1">
    <source>
        <dbReference type="SAM" id="MobiDB-lite"/>
    </source>
</evidence>
<feature type="signal peptide" evidence="2">
    <location>
        <begin position="1"/>
        <end position="24"/>
    </location>
</feature>
<accession>W6MA37</accession>
<feature type="compositionally biased region" description="Low complexity" evidence="1">
    <location>
        <begin position="457"/>
        <end position="476"/>
    </location>
</feature>
<dbReference type="AlphaFoldDB" id="W6MA37"/>
<keyword evidence="4" id="KW-1185">Reference proteome</keyword>
<reference evidence="3" key="2">
    <citation type="submission" date="2014-03" db="EMBL/GenBank/DDBJ databases">
        <title>Candidatus Competibacter-lineage genomes retrieved from metagenomes reveal functional metabolic diversity.</title>
        <authorList>
            <person name="McIlroy S.J."/>
            <person name="Albertsen M."/>
            <person name="Andresen E.K."/>
            <person name="Saunders A.M."/>
            <person name="Kristiansen R."/>
            <person name="Stokholm-Bjerregaard M."/>
            <person name="Nielsen K.L."/>
            <person name="Nielsen P.H."/>
        </authorList>
    </citation>
    <scope>NUCLEOTIDE SEQUENCE</scope>
    <source>
        <strain evidence="3">Run_A_D11</strain>
    </source>
</reference>
<organism evidence="3 4">
    <name type="scientific">Candidatus Competibacter denitrificans Run_A_D11</name>
    <dbReference type="NCBI Taxonomy" id="1400863"/>
    <lineage>
        <taxon>Bacteria</taxon>
        <taxon>Pseudomonadati</taxon>
        <taxon>Pseudomonadota</taxon>
        <taxon>Gammaproteobacteria</taxon>
        <taxon>Candidatus Competibacteraceae</taxon>
        <taxon>Candidatus Competibacter</taxon>
    </lineage>
</organism>
<dbReference type="EMBL" id="CBTJ020000066">
    <property type="protein sequence ID" value="CDI03544.1"/>
    <property type="molecule type" value="Genomic_DNA"/>
</dbReference>
<comment type="caution">
    <text evidence="3">The sequence shown here is derived from an EMBL/GenBank/DDBJ whole genome shotgun (WGS) entry which is preliminary data.</text>
</comment>
<dbReference type="Proteomes" id="UP000035760">
    <property type="component" value="Unassembled WGS sequence"/>
</dbReference>
<dbReference type="OrthoDB" id="5485925at2"/>
<dbReference type="STRING" id="1400863.BN873_570002"/>
<evidence type="ECO:0000313" key="4">
    <source>
        <dbReference type="Proteomes" id="UP000035760"/>
    </source>
</evidence>
<sequence length="485" mass="51841">MRNKFLLSLVSVMLLSAHYDNAVAERLNPEDITYLGAFKPPLTDFYQGMGAIGATMSITFRPDGNPSGCSGCLPGSLIISHRGKVAELTIPTPVKSSNYDDLKTVTELKAISGFGTYCSSGPCDRLGGVYYIGARAGQSAKLYYGTYIYYNVAASDNPTVGYSNSVDILNPSYQGTWHVGPPANGNVDSWSHGNKHGEYFFAAPQAWADQYTGGRSIIEGRLYGGTGCCGGSMGPALTAIGPWIDGPPAQGANISGVPLIYFNSGTSHIGNDKSWMDFRYGGDPGYSYYSVGDALNGGAWVERGGKKAIILFGRHGTYNGIPTCPITDHDNGCHGAIDTNTIPFCYGGGGTDCPWGIAAIQDKGYHAGPYEPRFTFIDPDELAQVAQGTRAPNSIDSYAFYNPKKDWPWQDPDGAMSITGGAFDEANGYLYVVQSNGWILGRNMVWPIIHVYKVNSSSNNSSDSPNTTPLSNPPNLRIITSPTAS</sequence>
<name>W6MA37_9GAMM</name>
<feature type="region of interest" description="Disordered" evidence="1">
    <location>
        <begin position="457"/>
        <end position="485"/>
    </location>
</feature>
<reference evidence="3" key="1">
    <citation type="submission" date="2013-07" db="EMBL/GenBank/DDBJ databases">
        <authorList>
            <person name="McIlroy S."/>
        </authorList>
    </citation>
    <scope>NUCLEOTIDE SEQUENCE [LARGE SCALE GENOMIC DNA]</scope>
    <source>
        <strain evidence="3">Run_A_D11</strain>
    </source>
</reference>
<evidence type="ECO:0000256" key="2">
    <source>
        <dbReference type="SAM" id="SignalP"/>
    </source>
</evidence>
<dbReference type="RefSeq" id="WP_139031722.1">
    <property type="nucleotide sequence ID" value="NZ_CBTJ020000066.1"/>
</dbReference>
<proteinExistence type="predicted"/>